<protein>
    <submittedName>
        <fullName evidence="3">2-keto-4-pentenoate hydratase</fullName>
    </submittedName>
</protein>
<reference evidence="3 4" key="1">
    <citation type="submission" date="2017-06" db="EMBL/GenBank/DDBJ databases">
        <title>Isolation and characterization of a thermophilic and butanogenic Thermoanaerobacterium thermosaccharolyticum M5 capable of efficient degradation of hemicellulose.</title>
        <authorList>
            <person name="Xin F."/>
            <person name="Jiang Y."/>
        </authorList>
    </citation>
    <scope>NUCLEOTIDE SEQUENCE [LARGE SCALE GENOMIC DNA]</scope>
    <source>
        <strain evidence="3 4">M5</strain>
    </source>
</reference>
<dbReference type="SUPFAM" id="SSF56529">
    <property type="entry name" value="FAH"/>
    <property type="match status" value="1"/>
</dbReference>
<gene>
    <name evidence="3" type="ORF">CE561_12325</name>
</gene>
<evidence type="ECO:0000313" key="3">
    <source>
        <dbReference type="EMBL" id="OXT05853.1"/>
    </source>
</evidence>
<evidence type="ECO:0000259" key="2">
    <source>
        <dbReference type="Pfam" id="PF01557"/>
    </source>
</evidence>
<evidence type="ECO:0000256" key="1">
    <source>
        <dbReference type="ARBA" id="ARBA00023239"/>
    </source>
</evidence>
<feature type="domain" description="Fumarylacetoacetase-like C-terminal" evidence="2">
    <location>
        <begin position="100"/>
        <end position="256"/>
    </location>
</feature>
<keyword evidence="1" id="KW-0456">Lyase</keyword>
<dbReference type="PANTHER" id="PTHR30143:SF0">
    <property type="entry name" value="2-KETO-4-PENTENOATE HYDRATASE"/>
    <property type="match status" value="1"/>
</dbReference>
<organism evidence="3 4">
    <name type="scientific">Thermoanaerobacterium thermosaccharolyticum</name>
    <name type="common">Clostridium thermosaccharolyticum</name>
    <dbReference type="NCBI Taxonomy" id="1517"/>
    <lineage>
        <taxon>Bacteria</taxon>
        <taxon>Bacillati</taxon>
        <taxon>Bacillota</taxon>
        <taxon>Clostridia</taxon>
        <taxon>Thermoanaerobacterales</taxon>
        <taxon>Thermoanaerobacteraceae</taxon>
        <taxon>Thermoanaerobacterium</taxon>
    </lineage>
</organism>
<dbReference type="PANTHER" id="PTHR30143">
    <property type="entry name" value="ACID HYDRATASE"/>
    <property type="match status" value="1"/>
</dbReference>
<dbReference type="InterPro" id="IPR011234">
    <property type="entry name" value="Fumarylacetoacetase-like_C"/>
</dbReference>
<dbReference type="Proteomes" id="UP000215301">
    <property type="component" value="Unassembled WGS sequence"/>
</dbReference>
<sequence length="259" mass="28559">MDLDFNNIASKLLDAWKQQKPIEPLTDEFKDLSVEDAYKIQLAEVSLLLKEGHKVVGKKIGLTSKPMQQLLGVNEPDYGHLFEDMILLEGEPCERSKLIRPRVEGEFAFILKDRLKGPGVTIADVYRATEGIMPAIEIVDSRIRDWKIKLQDTIADNGSSAKFVLGSRMFPIEQLDLRHIGMIMEKNGEIINTGTGANVLGHPAASVAWLANKLSEFDVSLEPGEIILSGALTAALDANAGDVFTISYHTLGTLTLKFI</sequence>
<dbReference type="RefSeq" id="WP_094046529.1">
    <property type="nucleotide sequence ID" value="NZ_NKHD01000047.1"/>
</dbReference>
<dbReference type="Gene3D" id="3.90.850.10">
    <property type="entry name" value="Fumarylacetoacetase-like, C-terminal domain"/>
    <property type="match status" value="1"/>
</dbReference>
<dbReference type="InterPro" id="IPR050772">
    <property type="entry name" value="Hydratase-Decarb/MhpD_sf"/>
</dbReference>
<proteinExistence type="predicted"/>
<accession>A0A231VCE2</accession>
<dbReference type="EMBL" id="NKHD01000047">
    <property type="protein sequence ID" value="OXT05853.1"/>
    <property type="molecule type" value="Genomic_DNA"/>
</dbReference>
<dbReference type="Pfam" id="PF01557">
    <property type="entry name" value="FAA_hydrolase"/>
    <property type="match status" value="1"/>
</dbReference>
<dbReference type="GO" id="GO:0005737">
    <property type="term" value="C:cytoplasm"/>
    <property type="evidence" value="ECO:0007669"/>
    <property type="project" value="TreeGrafter"/>
</dbReference>
<dbReference type="InterPro" id="IPR036663">
    <property type="entry name" value="Fumarylacetoacetase_C_sf"/>
</dbReference>
<comment type="caution">
    <text evidence="3">The sequence shown here is derived from an EMBL/GenBank/DDBJ whole genome shotgun (WGS) entry which is preliminary data.</text>
</comment>
<dbReference type="AlphaFoldDB" id="A0A231VCE2"/>
<name>A0A231VCE2_THETR</name>
<dbReference type="GO" id="GO:0008684">
    <property type="term" value="F:2-oxopent-4-enoate hydratase activity"/>
    <property type="evidence" value="ECO:0007669"/>
    <property type="project" value="TreeGrafter"/>
</dbReference>
<evidence type="ECO:0000313" key="4">
    <source>
        <dbReference type="Proteomes" id="UP000215301"/>
    </source>
</evidence>